<protein>
    <submittedName>
        <fullName evidence="2">Uncharacterized protein</fullName>
    </submittedName>
</protein>
<feature type="region of interest" description="Disordered" evidence="1">
    <location>
        <begin position="143"/>
        <end position="162"/>
    </location>
</feature>
<feature type="compositionally biased region" description="Low complexity" evidence="1">
    <location>
        <begin position="23"/>
        <end position="52"/>
    </location>
</feature>
<dbReference type="RefSeq" id="XP_018688514.1">
    <property type="nucleotide sequence ID" value="XM_018842353.1"/>
</dbReference>
<accession>A0A178Z5W2</accession>
<comment type="caution">
    <text evidence="2">The sequence shown here is derived from an EMBL/GenBank/DDBJ whole genome shotgun (WGS) entry which is preliminary data.</text>
</comment>
<reference evidence="2 3" key="1">
    <citation type="submission" date="2016-04" db="EMBL/GenBank/DDBJ databases">
        <title>Draft genome of Fonsecaea erecta CBS 125763.</title>
        <authorList>
            <person name="Weiss V.A."/>
            <person name="Vicente V.A."/>
            <person name="Raittz R.T."/>
            <person name="Moreno L.F."/>
            <person name="De Souza E.M."/>
            <person name="Pedrosa F.O."/>
            <person name="Steffens M.B."/>
            <person name="Faoro H."/>
            <person name="Tadra-Sfeir M.Z."/>
            <person name="Najafzadeh M.J."/>
            <person name="Felipe M.S."/>
            <person name="Teixeira M."/>
            <person name="Sun J."/>
            <person name="Xi L."/>
            <person name="Gomes R."/>
            <person name="De Azevedo C.M."/>
            <person name="Salgado C.G."/>
            <person name="Da Silva M.B."/>
            <person name="Nascimento M.F."/>
            <person name="Queiroz-Telles F."/>
            <person name="Attili D.S."/>
            <person name="Gorbushina A."/>
        </authorList>
    </citation>
    <scope>NUCLEOTIDE SEQUENCE [LARGE SCALE GENOMIC DNA]</scope>
    <source>
        <strain evidence="2 3">CBS 125763</strain>
    </source>
</reference>
<dbReference type="AlphaFoldDB" id="A0A178Z5W2"/>
<proteinExistence type="predicted"/>
<organism evidence="2 3">
    <name type="scientific">Fonsecaea erecta</name>
    <dbReference type="NCBI Taxonomy" id="1367422"/>
    <lineage>
        <taxon>Eukaryota</taxon>
        <taxon>Fungi</taxon>
        <taxon>Dikarya</taxon>
        <taxon>Ascomycota</taxon>
        <taxon>Pezizomycotina</taxon>
        <taxon>Eurotiomycetes</taxon>
        <taxon>Chaetothyriomycetidae</taxon>
        <taxon>Chaetothyriales</taxon>
        <taxon>Herpotrichiellaceae</taxon>
        <taxon>Fonsecaea</taxon>
    </lineage>
</organism>
<dbReference type="EMBL" id="LVYI01000012">
    <property type="protein sequence ID" value="OAP55147.1"/>
    <property type="molecule type" value="Genomic_DNA"/>
</dbReference>
<evidence type="ECO:0000313" key="3">
    <source>
        <dbReference type="Proteomes" id="UP000078343"/>
    </source>
</evidence>
<keyword evidence="3" id="KW-1185">Reference proteome</keyword>
<dbReference type="Proteomes" id="UP000078343">
    <property type="component" value="Unassembled WGS sequence"/>
</dbReference>
<feature type="compositionally biased region" description="Basic and acidic residues" evidence="1">
    <location>
        <begin position="1"/>
        <end position="19"/>
    </location>
</feature>
<feature type="compositionally biased region" description="Basic and acidic residues" evidence="1">
    <location>
        <begin position="102"/>
        <end position="114"/>
    </location>
</feature>
<gene>
    <name evidence="2" type="ORF">AYL99_10847</name>
</gene>
<name>A0A178Z5W2_9EURO</name>
<feature type="compositionally biased region" description="Basic and acidic residues" evidence="1">
    <location>
        <begin position="153"/>
        <end position="162"/>
    </location>
</feature>
<evidence type="ECO:0000256" key="1">
    <source>
        <dbReference type="SAM" id="MobiDB-lite"/>
    </source>
</evidence>
<dbReference type="GeneID" id="30015015"/>
<evidence type="ECO:0000313" key="2">
    <source>
        <dbReference type="EMBL" id="OAP55147.1"/>
    </source>
</evidence>
<feature type="region of interest" description="Disordered" evidence="1">
    <location>
        <begin position="1"/>
        <end position="135"/>
    </location>
</feature>
<sequence>MLDRLFHNNKSESKKHGPAEEIATSPADLTLPAPAAAAAASPRSAATATASTVDTNGDRIEPAPPDAAQQDATVTTQPPRRRRSSVLNTLLRRRSAATDQGHNVKDGAEGDANKVNHSPSPNPNLGPPEQDVVVTAGEEPKHRFWHGITGTGEGKEKATTTQ</sequence>